<dbReference type="AlphaFoldDB" id="A0A556V3L6"/>
<dbReference type="CDD" id="cd11290">
    <property type="entry name" value="gelsolin_S1_like"/>
    <property type="match status" value="1"/>
</dbReference>
<feature type="domain" description="Gelsolin-like" evidence="9">
    <location>
        <begin position="25"/>
        <end position="102"/>
    </location>
</feature>
<dbReference type="GO" id="GO:0051016">
    <property type="term" value="P:barbed-end actin filament capping"/>
    <property type="evidence" value="ECO:0007669"/>
    <property type="project" value="TreeGrafter"/>
</dbReference>
<gene>
    <name evidence="10" type="ORF">Baya_12576</name>
</gene>
<dbReference type="SUPFAM" id="SSF55753">
    <property type="entry name" value="Actin depolymerizing proteins"/>
    <property type="match status" value="5"/>
</dbReference>
<dbReference type="Proteomes" id="UP000319801">
    <property type="component" value="Unassembled WGS sequence"/>
</dbReference>
<dbReference type="SMART" id="SM00262">
    <property type="entry name" value="GEL"/>
    <property type="match status" value="5"/>
</dbReference>
<reference evidence="10 11" key="1">
    <citation type="journal article" date="2019" name="Genome Biol. Evol.">
        <title>Whole-Genome Sequencing of the Giant Devil Catfish, Bagarius yarrelli.</title>
        <authorList>
            <person name="Jiang W."/>
            <person name="Lv Y."/>
            <person name="Cheng L."/>
            <person name="Yang K."/>
            <person name="Chao B."/>
            <person name="Wang X."/>
            <person name="Li Y."/>
            <person name="Pan X."/>
            <person name="You X."/>
            <person name="Zhang Y."/>
            <person name="Yang J."/>
            <person name="Li J."/>
            <person name="Zhang X."/>
            <person name="Liu S."/>
            <person name="Sun C."/>
            <person name="Yang J."/>
            <person name="Shi Q."/>
        </authorList>
    </citation>
    <scope>NUCLEOTIDE SEQUENCE [LARGE SCALE GENOMIC DNA]</scope>
    <source>
        <strain evidence="10">JWS20170419001</strain>
        <tissue evidence="10">Muscle</tissue>
    </source>
</reference>
<evidence type="ECO:0000256" key="2">
    <source>
        <dbReference type="ARBA" id="ARBA00008418"/>
    </source>
</evidence>
<dbReference type="EMBL" id="VCAZ01000110">
    <property type="protein sequence ID" value="TST47733.1"/>
    <property type="molecule type" value="Genomic_DNA"/>
</dbReference>
<dbReference type="Gene3D" id="3.40.20.10">
    <property type="entry name" value="Severin"/>
    <property type="match status" value="5"/>
</dbReference>
<dbReference type="PANTHER" id="PTHR11977:SF27">
    <property type="entry name" value="SCINDERIN LIKE A-RELATED"/>
    <property type="match status" value="1"/>
</dbReference>
<evidence type="ECO:0000313" key="11">
    <source>
        <dbReference type="Proteomes" id="UP000319801"/>
    </source>
</evidence>
<keyword evidence="3" id="KW-0117">Actin capping</keyword>
<keyword evidence="4" id="KW-0963">Cytoplasm</keyword>
<feature type="domain" description="Gelsolin-like" evidence="9">
    <location>
        <begin position="142"/>
        <end position="214"/>
    </location>
</feature>
<feature type="domain" description="Gelsolin-like" evidence="9">
    <location>
        <begin position="535"/>
        <end position="609"/>
    </location>
</feature>
<feature type="domain" description="Gelsolin-like" evidence="9">
    <location>
        <begin position="327"/>
        <end position="384"/>
    </location>
</feature>
<dbReference type="GO" id="GO:0015629">
    <property type="term" value="C:actin cytoskeleton"/>
    <property type="evidence" value="ECO:0007669"/>
    <property type="project" value="TreeGrafter"/>
</dbReference>
<protein>
    <submittedName>
        <fullName evidence="10">Adseverin</fullName>
    </submittedName>
</protein>
<dbReference type="InterPro" id="IPR007122">
    <property type="entry name" value="Villin/Gelsolin"/>
</dbReference>
<evidence type="ECO:0000256" key="8">
    <source>
        <dbReference type="ARBA" id="ARBA00023212"/>
    </source>
</evidence>
<keyword evidence="11" id="KW-1185">Reference proteome</keyword>
<dbReference type="InterPro" id="IPR029006">
    <property type="entry name" value="ADF-H/Gelsolin-like_dom_sf"/>
</dbReference>
<dbReference type="GO" id="GO:0051015">
    <property type="term" value="F:actin filament binding"/>
    <property type="evidence" value="ECO:0007669"/>
    <property type="project" value="InterPro"/>
</dbReference>
<dbReference type="Pfam" id="PF00626">
    <property type="entry name" value="Gelsolin"/>
    <property type="match status" value="5"/>
</dbReference>
<name>A0A556V3L6_BAGYA</name>
<evidence type="ECO:0000256" key="7">
    <source>
        <dbReference type="ARBA" id="ARBA00023203"/>
    </source>
</evidence>
<comment type="caution">
    <text evidence="10">The sequence shown here is derived from an EMBL/GenBank/DDBJ whole genome shotgun (WGS) entry which is preliminary data.</text>
</comment>
<keyword evidence="7" id="KW-0009">Actin-binding</keyword>
<accession>A0A556V3L6</accession>
<dbReference type="CDD" id="cd11293">
    <property type="entry name" value="gelsolin_S4_like"/>
    <property type="match status" value="1"/>
</dbReference>
<dbReference type="GO" id="GO:0005546">
    <property type="term" value="F:phosphatidylinositol-4,5-bisphosphate binding"/>
    <property type="evidence" value="ECO:0007669"/>
    <property type="project" value="TreeGrafter"/>
</dbReference>
<dbReference type="CDD" id="cd11289">
    <property type="entry name" value="gelsolin_S2_like"/>
    <property type="match status" value="1"/>
</dbReference>
<evidence type="ECO:0000256" key="3">
    <source>
        <dbReference type="ARBA" id="ARBA00022467"/>
    </source>
</evidence>
<dbReference type="GO" id="GO:0051014">
    <property type="term" value="P:actin filament severing"/>
    <property type="evidence" value="ECO:0007669"/>
    <property type="project" value="TreeGrafter"/>
</dbReference>
<dbReference type="PRINTS" id="PR00597">
    <property type="entry name" value="GELSOLIN"/>
</dbReference>
<comment type="subcellular location">
    <subcellularLocation>
        <location evidence="1">Cytoplasm</location>
        <location evidence="1">Cytoskeleton</location>
    </subcellularLocation>
</comment>
<keyword evidence="6" id="KW-0106">Calcium</keyword>
<keyword evidence="8" id="KW-0206">Cytoskeleton</keyword>
<evidence type="ECO:0000256" key="4">
    <source>
        <dbReference type="ARBA" id="ARBA00022490"/>
    </source>
</evidence>
<evidence type="ECO:0000256" key="1">
    <source>
        <dbReference type="ARBA" id="ARBA00004245"/>
    </source>
</evidence>
<sequence length="634" mass="70576">MVYHKEFETAGKTPGLQIWRIENIDLKPVPKNQYGNFYTGDAYLLLYTTTAPSYYIHMWLGAECSQDESGAVAIFATQLDDYLGGGPVQFREVQNNESAPFLGYFKSGIKYQKGGVASGFHHVQTNKVNVKRLLHVKGRRVIRANEVDMSWSSFNKGDCFIVDLGMKIYQWIGSDCNRFEKLKASQLAIDIRDNERNGRANLTIVEEGLEPQELLDVLGPKTSIAPATPDDEKVEMSNKKNAALFLIQMLPAGGETTLFKQFFSNWKDKDQTMGPSKAFTIGKIAQVKQIPFDASTLHTNQAMAAQHNMVDDGSGKVQIWRVEGGARVAVDPATYGQFYGGDCYIILYSYKQGGREKHIIYTWQGLKSTQDELAASAFLTVRVTQGQEPPHLMSLFKGKPMIINSGGTSRQGGQTQKGSTLLYHIRTSTSQATRAIEVDPCASNLNSNDMFVLKTPDSLFVWRGEGASEEEAVGAKFVVSFLGGNATYLSEGKEPEKFWAALGGKTAYQTSKTLKNMVKPPRLFGCSNKTGRLIVEEVPGDFNQNDLATDDVMLLDTWDQIFLWVGNDANEVEKTGAQKIAKEYVDTDPAGRRGIPVTTIKQGSEPPTFTGWFQGWDHKMWDTDPLQRIRARFQ</sequence>
<dbReference type="GO" id="GO:0005737">
    <property type="term" value="C:cytoplasm"/>
    <property type="evidence" value="ECO:0007669"/>
    <property type="project" value="TreeGrafter"/>
</dbReference>
<feature type="domain" description="Gelsolin-like" evidence="9">
    <location>
        <begin position="434"/>
        <end position="475"/>
    </location>
</feature>
<dbReference type="FunFam" id="3.40.20.10:FF:000002">
    <property type="entry name" value="Gelsolin"/>
    <property type="match status" value="1"/>
</dbReference>
<dbReference type="InterPro" id="IPR007123">
    <property type="entry name" value="Gelsolin-like_dom"/>
</dbReference>
<dbReference type="GO" id="GO:0007417">
    <property type="term" value="P:central nervous system development"/>
    <property type="evidence" value="ECO:0007669"/>
    <property type="project" value="TreeGrafter"/>
</dbReference>
<dbReference type="CDD" id="cd11291">
    <property type="entry name" value="gelsolin_S6_like"/>
    <property type="match status" value="1"/>
</dbReference>
<evidence type="ECO:0000259" key="9">
    <source>
        <dbReference type="Pfam" id="PF00626"/>
    </source>
</evidence>
<comment type="similarity">
    <text evidence="2">Belongs to the villin/gelsolin family.</text>
</comment>
<dbReference type="OrthoDB" id="6375767at2759"/>
<dbReference type="FunFam" id="3.40.20.10:FF:000040">
    <property type="entry name" value="macrophage-capping protein-like isoform X1"/>
    <property type="match status" value="1"/>
</dbReference>
<dbReference type="PANTHER" id="PTHR11977">
    <property type="entry name" value="VILLIN"/>
    <property type="match status" value="1"/>
</dbReference>
<dbReference type="CDD" id="cd11288">
    <property type="entry name" value="gelsolin_S5_like"/>
    <property type="match status" value="1"/>
</dbReference>
<dbReference type="GO" id="GO:0030031">
    <property type="term" value="P:cell projection assembly"/>
    <property type="evidence" value="ECO:0007669"/>
    <property type="project" value="TreeGrafter"/>
</dbReference>
<keyword evidence="5" id="KW-0677">Repeat</keyword>
<evidence type="ECO:0000313" key="10">
    <source>
        <dbReference type="EMBL" id="TST47733.1"/>
    </source>
</evidence>
<organism evidence="10 11">
    <name type="scientific">Bagarius yarrelli</name>
    <name type="common">Goonch</name>
    <name type="synonym">Bagrus yarrelli</name>
    <dbReference type="NCBI Taxonomy" id="175774"/>
    <lineage>
        <taxon>Eukaryota</taxon>
        <taxon>Metazoa</taxon>
        <taxon>Chordata</taxon>
        <taxon>Craniata</taxon>
        <taxon>Vertebrata</taxon>
        <taxon>Euteleostomi</taxon>
        <taxon>Actinopterygii</taxon>
        <taxon>Neopterygii</taxon>
        <taxon>Teleostei</taxon>
        <taxon>Ostariophysi</taxon>
        <taxon>Siluriformes</taxon>
        <taxon>Sisoridae</taxon>
        <taxon>Sisorinae</taxon>
        <taxon>Bagarius</taxon>
    </lineage>
</organism>
<proteinExistence type="inferred from homology"/>
<evidence type="ECO:0000256" key="5">
    <source>
        <dbReference type="ARBA" id="ARBA00022737"/>
    </source>
</evidence>
<dbReference type="FunFam" id="3.40.20.10:FF:000001">
    <property type="entry name" value="Gelsolin"/>
    <property type="match status" value="1"/>
</dbReference>
<dbReference type="GO" id="GO:0008154">
    <property type="term" value="P:actin polymerization or depolymerization"/>
    <property type="evidence" value="ECO:0007669"/>
    <property type="project" value="TreeGrafter"/>
</dbReference>
<evidence type="ECO:0000256" key="6">
    <source>
        <dbReference type="ARBA" id="ARBA00022837"/>
    </source>
</evidence>
<dbReference type="FunFam" id="3.40.20.10:FF:000005">
    <property type="entry name" value="Gelsolin"/>
    <property type="match status" value="1"/>
</dbReference>